<evidence type="ECO:0000313" key="9">
    <source>
        <dbReference type="EMBL" id="BAF47028.1"/>
    </source>
</evidence>
<evidence type="ECO:0000256" key="6">
    <source>
        <dbReference type="PIRSR" id="PIRSR617867-1"/>
    </source>
</evidence>
<protein>
    <recommendedName>
        <fullName evidence="2">protein-tyrosine-phosphatase</fullName>
        <ecNumber evidence="2">3.1.3.48</ecNumber>
    </recommendedName>
</protein>
<evidence type="ECO:0000256" key="4">
    <source>
        <dbReference type="ARBA" id="ARBA00022912"/>
    </source>
</evidence>
<feature type="active site" evidence="6">
    <location>
        <position position="19"/>
    </location>
</feature>
<dbReference type="EMBL" id="AB289647">
    <property type="protein sequence ID" value="BAF47013.1"/>
    <property type="molecule type" value="Genomic_DNA"/>
</dbReference>
<dbReference type="FunFam" id="3.40.50.2300:FF:000041">
    <property type="entry name" value="Low molecular weight protein-tyrosine-phosphatase"/>
    <property type="match status" value="1"/>
</dbReference>
<name>A2V7T3_KLEPN</name>
<dbReference type="SMART" id="SM00226">
    <property type="entry name" value="LMWPc"/>
    <property type="match status" value="1"/>
</dbReference>
<accession>A2V7T3</accession>
<dbReference type="AlphaFoldDB" id="A2V7T3"/>
<evidence type="ECO:0000256" key="3">
    <source>
        <dbReference type="ARBA" id="ARBA00022801"/>
    </source>
</evidence>
<dbReference type="InterPro" id="IPR036196">
    <property type="entry name" value="Ptyr_pPase_sf"/>
</dbReference>
<dbReference type="SUPFAM" id="SSF52788">
    <property type="entry name" value="Phosphotyrosine protein phosphatases I"/>
    <property type="match status" value="1"/>
</dbReference>
<evidence type="ECO:0000259" key="7">
    <source>
        <dbReference type="SMART" id="SM00226"/>
    </source>
</evidence>
<dbReference type="PRINTS" id="PR00719">
    <property type="entry name" value="LMWPTPASE"/>
</dbReference>
<dbReference type="InterPro" id="IPR050438">
    <property type="entry name" value="LMW_PTPase"/>
</dbReference>
<organism evidence="8">
    <name type="scientific">Klebsiella pneumoniae</name>
    <dbReference type="NCBI Taxonomy" id="573"/>
    <lineage>
        <taxon>Bacteria</taxon>
        <taxon>Pseudomonadati</taxon>
        <taxon>Pseudomonadota</taxon>
        <taxon>Gammaproteobacteria</taxon>
        <taxon>Enterobacterales</taxon>
        <taxon>Enterobacteriaceae</taxon>
        <taxon>Klebsiella/Raoultella group</taxon>
        <taxon>Klebsiella</taxon>
        <taxon>Klebsiella pneumoniae complex</taxon>
    </lineage>
</organism>
<dbReference type="Gene3D" id="3.40.50.2300">
    <property type="match status" value="1"/>
</dbReference>
<dbReference type="EMBL" id="AB289648">
    <property type="protein sequence ID" value="BAF47028.1"/>
    <property type="molecule type" value="Genomic_DNA"/>
</dbReference>
<dbReference type="InterPro" id="IPR023485">
    <property type="entry name" value="Ptyr_pPase"/>
</dbReference>
<comment type="similarity">
    <text evidence="1">Belongs to the low molecular weight phosphotyrosine protein phosphatase family.</text>
</comment>
<evidence type="ECO:0000313" key="8">
    <source>
        <dbReference type="EMBL" id="BAF47013.1"/>
    </source>
</evidence>
<dbReference type="CDD" id="cd00115">
    <property type="entry name" value="LMWP"/>
    <property type="match status" value="1"/>
</dbReference>
<feature type="domain" description="Phosphotyrosine protein phosphatase I" evidence="7">
    <location>
        <begin position="7"/>
        <end position="145"/>
    </location>
</feature>
<feature type="active site" description="Proton donor" evidence="6">
    <location>
        <position position="119"/>
    </location>
</feature>
<dbReference type="EC" id="3.1.3.48" evidence="2"/>
<keyword evidence="3" id="KW-0378">Hydrolase</keyword>
<gene>
    <name evidence="8" type="primary">wzb</name>
</gene>
<evidence type="ECO:0000256" key="1">
    <source>
        <dbReference type="ARBA" id="ARBA00011063"/>
    </source>
</evidence>
<sequence length="148" mass="16605">MAKLMFDSILVICTGNICRSPIGERLLRRLLPSKKINSAGVGALVDHAADESAIRVAEKNGLCLKGHRGTKFTSALARQYDLLLVMEYSHLEQISRIAPEARGKTMLFGHWLDSKEIPDPYRMSDEAFDSVYQLLEQASKRWAEKLGE</sequence>
<comment type="catalytic activity">
    <reaction evidence="5">
        <text>O-phospho-L-tyrosyl-[protein] + H2O = L-tyrosyl-[protein] + phosphate</text>
        <dbReference type="Rhea" id="RHEA:10684"/>
        <dbReference type="Rhea" id="RHEA-COMP:10136"/>
        <dbReference type="Rhea" id="RHEA-COMP:20101"/>
        <dbReference type="ChEBI" id="CHEBI:15377"/>
        <dbReference type="ChEBI" id="CHEBI:43474"/>
        <dbReference type="ChEBI" id="CHEBI:46858"/>
        <dbReference type="ChEBI" id="CHEBI:61978"/>
        <dbReference type="EC" id="3.1.3.48"/>
    </reaction>
</comment>
<dbReference type="Pfam" id="PF01451">
    <property type="entry name" value="LMWPc"/>
    <property type="match status" value="1"/>
</dbReference>
<reference evidence="8" key="2">
    <citation type="submission" date="2007-01" db="EMBL/GenBank/DDBJ databases">
        <title>Complete nucleotide sequences of Klebsiella pneumoniae serotype K20 capsular polysaccharides biosynthesis gene cluster, Statens Serum Institut (Denmark) serotype K20 reference strain.</title>
        <authorList>
            <person name="Fang C.T."/>
            <person name="Lai S.Y."/>
            <person name="Yi W.C."/>
        </authorList>
    </citation>
    <scope>NUCLEOTIDE SEQUENCE</scope>
    <source>
        <strain evidence="8">889/50</strain>
    </source>
</reference>
<reference evidence="9" key="3">
    <citation type="submission" date="2007-01" db="EMBL/GenBank/DDBJ databases">
        <title>Complete nucleotide sequences of Klebsiella pneumoniae serotype K20 capsular polysaccharides biosynthesis gene cluster, strain NTUH-KP13.</title>
        <authorList>
            <person name="Fang C.T."/>
            <person name="Lai S.Y."/>
            <person name="Yi W.C."/>
        </authorList>
    </citation>
    <scope>NUCLEOTIDE SEQUENCE</scope>
    <source>
        <strain evidence="9">NTUH-KP13</strain>
    </source>
</reference>
<dbReference type="PANTHER" id="PTHR11717">
    <property type="entry name" value="LOW MOLECULAR WEIGHT PROTEIN TYROSINE PHOSPHATASE"/>
    <property type="match status" value="1"/>
</dbReference>
<dbReference type="InterPro" id="IPR017867">
    <property type="entry name" value="Tyr_phospatase_low_mol_wt"/>
</dbReference>
<evidence type="ECO:0000256" key="2">
    <source>
        <dbReference type="ARBA" id="ARBA00013064"/>
    </source>
</evidence>
<dbReference type="PANTHER" id="PTHR11717:SF31">
    <property type="entry name" value="LOW MOLECULAR WEIGHT PROTEIN-TYROSINE-PHOSPHATASE ETP-RELATED"/>
    <property type="match status" value="1"/>
</dbReference>
<keyword evidence="4" id="KW-0904">Protein phosphatase</keyword>
<reference evidence="8" key="1">
    <citation type="journal article" date="2007" name="Clin. Infect. Dis.">
        <title>Klebsiella pneumoniae genotype K1: an emerging pathogen that causes septic ocular or central nervous system complications from pyogenic liver abscess.</title>
        <authorList>
            <person name="Fang C.T."/>
            <person name="Lai S.Y."/>
            <person name="Yi W.C."/>
            <person name="Hsueh P.R."/>
            <person name="Liu K.L."/>
            <person name="Chang S.C."/>
        </authorList>
    </citation>
    <scope>NUCLEOTIDE SEQUENCE</scope>
    <source>
        <strain evidence="8">889/50</strain>
        <strain evidence="9">NTUH-KP13</strain>
    </source>
</reference>
<proteinExistence type="inferred from homology"/>
<dbReference type="GO" id="GO:0004725">
    <property type="term" value="F:protein tyrosine phosphatase activity"/>
    <property type="evidence" value="ECO:0007669"/>
    <property type="project" value="UniProtKB-EC"/>
</dbReference>
<feature type="active site" description="Nucleophile" evidence="6">
    <location>
        <position position="13"/>
    </location>
</feature>
<evidence type="ECO:0000256" key="5">
    <source>
        <dbReference type="ARBA" id="ARBA00051722"/>
    </source>
</evidence>
<dbReference type="SMR" id="A2V7T3"/>